<dbReference type="Proteomes" id="UP001611415">
    <property type="component" value="Unassembled WGS sequence"/>
</dbReference>
<evidence type="ECO:0000313" key="4">
    <source>
        <dbReference type="Proteomes" id="UP001611415"/>
    </source>
</evidence>
<sequence length="325" mass="32577">MDTHRVGSSASAPAPGAESTLAPDALTMGLDVGGTTIKGEIADASGTVLAAGAVPTPRGAAAFEAMETLGDSLLAELPADRRGLLGRAAVLLPGIVDTERSIAVFSGNVGWRDVHVGDRFTRHWGVPVSIEHDVAVAGWAEWRFGAGRGHDDVVVIVLGTGVSGTLAAGGRLVRSGFGQAGEYGHIPVRPADGLPCPCGNVGCVETLASAAAIARNYIRRSGREVDGAAEVFALLPGDPAAARAVDDAVAALADGLLGVIHAACPELVVLGGGLAGAGAALSEPLQAALTQRLRVVPVPKVVLGEFGARAGLTGATLFARHGALL</sequence>
<dbReference type="Gene3D" id="3.30.420.40">
    <property type="match status" value="2"/>
</dbReference>
<keyword evidence="4" id="KW-1185">Reference proteome</keyword>
<name>A0ABW7X5C3_9NOCA</name>
<gene>
    <name evidence="3" type="ORF">ACH49W_23235</name>
</gene>
<evidence type="ECO:0000256" key="2">
    <source>
        <dbReference type="SAM" id="MobiDB-lite"/>
    </source>
</evidence>
<protein>
    <submittedName>
        <fullName evidence="3">ROK family protein</fullName>
    </submittedName>
</protein>
<dbReference type="EMBL" id="JBIRYO010000016">
    <property type="protein sequence ID" value="MFI2476303.1"/>
    <property type="molecule type" value="Genomic_DNA"/>
</dbReference>
<dbReference type="PANTHER" id="PTHR18964:SF149">
    <property type="entry name" value="BIFUNCTIONAL UDP-N-ACETYLGLUCOSAMINE 2-EPIMERASE_N-ACETYLMANNOSAMINE KINASE"/>
    <property type="match status" value="1"/>
</dbReference>
<dbReference type="Pfam" id="PF00480">
    <property type="entry name" value="ROK"/>
    <property type="match status" value="1"/>
</dbReference>
<feature type="region of interest" description="Disordered" evidence="2">
    <location>
        <begin position="1"/>
        <end position="22"/>
    </location>
</feature>
<comment type="caution">
    <text evidence="3">The sequence shown here is derived from an EMBL/GenBank/DDBJ whole genome shotgun (WGS) entry which is preliminary data.</text>
</comment>
<dbReference type="InterPro" id="IPR043129">
    <property type="entry name" value="ATPase_NBD"/>
</dbReference>
<organism evidence="3 4">
    <name type="scientific">Nocardia xishanensis</name>
    <dbReference type="NCBI Taxonomy" id="238964"/>
    <lineage>
        <taxon>Bacteria</taxon>
        <taxon>Bacillati</taxon>
        <taxon>Actinomycetota</taxon>
        <taxon>Actinomycetes</taxon>
        <taxon>Mycobacteriales</taxon>
        <taxon>Nocardiaceae</taxon>
        <taxon>Nocardia</taxon>
    </lineage>
</organism>
<proteinExistence type="inferred from homology"/>
<reference evidence="3 4" key="1">
    <citation type="submission" date="2024-10" db="EMBL/GenBank/DDBJ databases">
        <title>The Natural Products Discovery Center: Release of the First 8490 Sequenced Strains for Exploring Actinobacteria Biosynthetic Diversity.</title>
        <authorList>
            <person name="Kalkreuter E."/>
            <person name="Kautsar S.A."/>
            <person name="Yang D."/>
            <person name="Bader C.D."/>
            <person name="Teijaro C.N."/>
            <person name="Fluegel L."/>
            <person name="Davis C.M."/>
            <person name="Simpson J.R."/>
            <person name="Lauterbach L."/>
            <person name="Steele A.D."/>
            <person name="Gui C."/>
            <person name="Meng S."/>
            <person name="Li G."/>
            <person name="Viehrig K."/>
            <person name="Ye F."/>
            <person name="Su P."/>
            <person name="Kiefer A.F."/>
            <person name="Nichols A."/>
            <person name="Cepeda A.J."/>
            <person name="Yan W."/>
            <person name="Fan B."/>
            <person name="Jiang Y."/>
            <person name="Adhikari A."/>
            <person name="Zheng C.-J."/>
            <person name="Schuster L."/>
            <person name="Cowan T.M."/>
            <person name="Smanski M.J."/>
            <person name="Chevrette M.G."/>
            <person name="De Carvalho L.P.S."/>
            <person name="Shen B."/>
        </authorList>
    </citation>
    <scope>NUCLEOTIDE SEQUENCE [LARGE SCALE GENOMIC DNA]</scope>
    <source>
        <strain evidence="3 4">NPDC019275</strain>
    </source>
</reference>
<evidence type="ECO:0000256" key="1">
    <source>
        <dbReference type="ARBA" id="ARBA00006479"/>
    </source>
</evidence>
<dbReference type="SUPFAM" id="SSF53067">
    <property type="entry name" value="Actin-like ATPase domain"/>
    <property type="match status" value="1"/>
</dbReference>
<dbReference type="InterPro" id="IPR000600">
    <property type="entry name" value="ROK"/>
</dbReference>
<dbReference type="RefSeq" id="WP_397093649.1">
    <property type="nucleotide sequence ID" value="NZ_JBIRYO010000016.1"/>
</dbReference>
<comment type="similarity">
    <text evidence="1">Belongs to the ROK (NagC/XylR) family.</text>
</comment>
<feature type="compositionally biased region" description="Low complexity" evidence="2">
    <location>
        <begin position="7"/>
        <end position="19"/>
    </location>
</feature>
<dbReference type="PANTHER" id="PTHR18964">
    <property type="entry name" value="ROK (REPRESSOR, ORF, KINASE) FAMILY"/>
    <property type="match status" value="1"/>
</dbReference>
<accession>A0ABW7X5C3</accession>
<evidence type="ECO:0000313" key="3">
    <source>
        <dbReference type="EMBL" id="MFI2476303.1"/>
    </source>
</evidence>